<comment type="subcellular location">
    <subcellularLocation>
        <location evidence="1 10">Cell inner membrane</location>
    </subcellularLocation>
</comment>
<keyword evidence="4 10" id="KW-1003">Cell membrane</keyword>
<dbReference type="InterPro" id="IPR038072">
    <property type="entry name" value="GspK_central_sf"/>
</dbReference>
<dbReference type="Pfam" id="PF03934">
    <property type="entry name" value="T2SSK"/>
    <property type="match status" value="1"/>
</dbReference>
<evidence type="ECO:0000256" key="11">
    <source>
        <dbReference type="SAM" id="SignalP"/>
    </source>
</evidence>
<keyword evidence="3 10" id="KW-0813">Transport</keyword>
<dbReference type="Proteomes" id="UP000270626">
    <property type="component" value="Unassembled WGS sequence"/>
</dbReference>
<keyword evidence="11" id="KW-0732">Signal</keyword>
<keyword evidence="7" id="KW-0653">Protein transport</keyword>
<sequence length="289" mass="30810">MLLVAIVAASAAGLLAAIDAWIEHVALARDKAQAGELARNGIAYGRRLLAADAANSATDTLLEDWARELPPLRHEGAEIRGRIVDLQGRFNLNNLRHEGGDIDLQAYAAYLRLLAVLGLPPELADTLADWLDADDSRRAAGAEAADYENASGSGRPLASLGILERVRGYTPAVLARLRPHVCVLAGRQPVNVNTASPEVLSALQPGLTPGAARALADSRRSLPFRDSADFRNRLGDPGLPGSLLPIAAASAHFLLQVSVDRGRARSRALALVHRRTAGELPRLLWLTLL</sequence>
<evidence type="ECO:0000313" key="15">
    <source>
        <dbReference type="Proteomes" id="UP000270626"/>
    </source>
</evidence>
<dbReference type="PANTHER" id="PTHR38831">
    <property type="entry name" value="TYPE II SECRETION SYSTEM PROTEIN K"/>
    <property type="match status" value="1"/>
</dbReference>
<dbReference type="InterPro" id="IPR045584">
    <property type="entry name" value="Pilin-like"/>
</dbReference>
<protein>
    <recommendedName>
        <fullName evidence="10">Type II secretion system protein K</fullName>
    </recommendedName>
</protein>
<dbReference type="EMBL" id="RBXP01000001">
    <property type="protein sequence ID" value="RKT63015.1"/>
    <property type="molecule type" value="Genomic_DNA"/>
</dbReference>
<dbReference type="GO" id="GO:0009306">
    <property type="term" value="P:protein secretion"/>
    <property type="evidence" value="ECO:0007669"/>
    <property type="project" value="InterPro"/>
</dbReference>
<evidence type="ECO:0000256" key="6">
    <source>
        <dbReference type="ARBA" id="ARBA00022692"/>
    </source>
</evidence>
<keyword evidence="15" id="KW-1185">Reference proteome</keyword>
<reference evidence="14 15" key="1">
    <citation type="submission" date="2018-10" db="EMBL/GenBank/DDBJ databases">
        <title>Genomic Encyclopedia of Type Strains, Phase IV (KMG-IV): sequencing the most valuable type-strain genomes for metagenomic binning, comparative biology and taxonomic classification.</title>
        <authorList>
            <person name="Goeker M."/>
        </authorList>
    </citation>
    <scope>NUCLEOTIDE SEQUENCE [LARGE SCALE GENOMIC DNA]</scope>
    <source>
        <strain evidence="14 15">DSM 23841</strain>
    </source>
</reference>
<keyword evidence="5 10" id="KW-0997">Cell inner membrane</keyword>
<dbReference type="SUPFAM" id="SSF47781">
    <property type="entry name" value="RuvA domain 2-like"/>
    <property type="match status" value="1"/>
</dbReference>
<feature type="signal peptide" evidence="11">
    <location>
        <begin position="1"/>
        <end position="16"/>
    </location>
</feature>
<dbReference type="GO" id="GO:0005886">
    <property type="term" value="C:plasma membrane"/>
    <property type="evidence" value="ECO:0007669"/>
    <property type="project" value="UniProtKB-SubCell"/>
</dbReference>
<feature type="domain" description="T2SS protein K second SAM-like" evidence="12">
    <location>
        <begin position="190"/>
        <end position="238"/>
    </location>
</feature>
<dbReference type="Pfam" id="PF21687">
    <property type="entry name" value="T2SSK_1st"/>
    <property type="match status" value="1"/>
</dbReference>
<feature type="domain" description="T2SS protein K first SAM-like" evidence="13">
    <location>
        <begin position="88"/>
        <end position="185"/>
    </location>
</feature>
<keyword evidence="9 10" id="KW-0472">Membrane</keyword>
<evidence type="ECO:0000256" key="1">
    <source>
        <dbReference type="ARBA" id="ARBA00004533"/>
    </source>
</evidence>
<dbReference type="PANTHER" id="PTHR38831:SF1">
    <property type="entry name" value="TYPE II SECRETION SYSTEM PROTEIN K-RELATED"/>
    <property type="match status" value="1"/>
</dbReference>
<evidence type="ECO:0000259" key="12">
    <source>
        <dbReference type="Pfam" id="PF03934"/>
    </source>
</evidence>
<evidence type="ECO:0000313" key="14">
    <source>
        <dbReference type="EMBL" id="RKT63015.1"/>
    </source>
</evidence>
<keyword evidence="8" id="KW-1133">Transmembrane helix</keyword>
<comment type="caution">
    <text evidence="14">The sequence shown here is derived from an EMBL/GenBank/DDBJ whole genome shotgun (WGS) entry which is preliminary data.</text>
</comment>
<dbReference type="InterPro" id="IPR049179">
    <property type="entry name" value="T2SSK_SAM-like_2nd"/>
</dbReference>
<evidence type="ECO:0000256" key="5">
    <source>
        <dbReference type="ARBA" id="ARBA00022519"/>
    </source>
</evidence>
<accession>A0A495WQH7</accession>
<dbReference type="NCBIfam" id="NF037980">
    <property type="entry name" value="T2SS_GspK"/>
    <property type="match status" value="1"/>
</dbReference>
<dbReference type="Gene3D" id="1.10.40.60">
    <property type="entry name" value="EpsJ-like"/>
    <property type="match status" value="2"/>
</dbReference>
<dbReference type="InterPro" id="IPR010994">
    <property type="entry name" value="RuvA_2-like"/>
</dbReference>
<evidence type="ECO:0000256" key="10">
    <source>
        <dbReference type="PIRNR" id="PIRNR002786"/>
    </source>
</evidence>
<evidence type="ECO:0000256" key="4">
    <source>
        <dbReference type="ARBA" id="ARBA00022475"/>
    </source>
</evidence>
<dbReference type="SUPFAM" id="SSF158544">
    <property type="entry name" value="GspK insert domain-like"/>
    <property type="match status" value="1"/>
</dbReference>
<comment type="similarity">
    <text evidence="2 10">Belongs to the GSP K family.</text>
</comment>
<evidence type="ECO:0000256" key="7">
    <source>
        <dbReference type="ARBA" id="ARBA00022927"/>
    </source>
</evidence>
<name>A0A495WQH7_9RHOO</name>
<proteinExistence type="inferred from homology"/>
<organism evidence="14 15">
    <name type="scientific">Azonexus fungiphilus</name>
    <dbReference type="NCBI Taxonomy" id="146940"/>
    <lineage>
        <taxon>Bacteria</taxon>
        <taxon>Pseudomonadati</taxon>
        <taxon>Pseudomonadota</taxon>
        <taxon>Betaproteobacteria</taxon>
        <taxon>Rhodocyclales</taxon>
        <taxon>Azonexaceae</taxon>
        <taxon>Azonexus</taxon>
    </lineage>
</organism>
<dbReference type="AlphaFoldDB" id="A0A495WQH7"/>
<gene>
    <name evidence="14" type="ORF">DFR40_0064</name>
</gene>
<dbReference type="InterPro" id="IPR049031">
    <property type="entry name" value="T2SSK_SAM-like_1st"/>
</dbReference>
<evidence type="ECO:0000256" key="3">
    <source>
        <dbReference type="ARBA" id="ARBA00022448"/>
    </source>
</evidence>
<dbReference type="SUPFAM" id="SSF54523">
    <property type="entry name" value="Pili subunits"/>
    <property type="match status" value="1"/>
</dbReference>
<evidence type="ECO:0000256" key="8">
    <source>
        <dbReference type="ARBA" id="ARBA00022989"/>
    </source>
</evidence>
<evidence type="ECO:0000256" key="9">
    <source>
        <dbReference type="ARBA" id="ARBA00023136"/>
    </source>
</evidence>
<evidence type="ECO:0000256" key="2">
    <source>
        <dbReference type="ARBA" id="ARBA00007246"/>
    </source>
</evidence>
<dbReference type="Gene3D" id="3.30.1300.30">
    <property type="entry name" value="GSPII I/J protein-like"/>
    <property type="match status" value="1"/>
</dbReference>
<keyword evidence="6" id="KW-0812">Transmembrane</keyword>
<dbReference type="PIRSF" id="PIRSF002786">
    <property type="entry name" value="XcpX"/>
    <property type="match status" value="1"/>
</dbReference>
<dbReference type="InterPro" id="IPR005628">
    <property type="entry name" value="GspK"/>
</dbReference>
<evidence type="ECO:0000259" key="13">
    <source>
        <dbReference type="Pfam" id="PF21687"/>
    </source>
</evidence>
<feature type="chain" id="PRO_5019738476" description="Type II secretion system protein K" evidence="11">
    <location>
        <begin position="17"/>
        <end position="289"/>
    </location>
</feature>